<comment type="caution">
    <text evidence="1">The sequence shown here is derived from an EMBL/GenBank/DDBJ whole genome shotgun (WGS) entry which is preliminary data.</text>
</comment>
<name>A0A392SBB5_9FABA</name>
<accession>A0A392SBB5</accession>
<feature type="non-terminal residue" evidence="1">
    <location>
        <position position="38"/>
    </location>
</feature>
<proteinExistence type="predicted"/>
<sequence length="38" mass="4417">MRERNARVGERVVRRLGVHHEDYYLECSGTGRIGEEEG</sequence>
<dbReference type="Proteomes" id="UP000265520">
    <property type="component" value="Unassembled WGS sequence"/>
</dbReference>
<protein>
    <submittedName>
        <fullName evidence="1">Uncharacterized protein</fullName>
    </submittedName>
</protein>
<keyword evidence="2" id="KW-1185">Reference proteome</keyword>
<dbReference type="EMBL" id="LXQA010353969">
    <property type="protein sequence ID" value="MCI46191.1"/>
    <property type="molecule type" value="Genomic_DNA"/>
</dbReference>
<organism evidence="1 2">
    <name type="scientific">Trifolium medium</name>
    <dbReference type="NCBI Taxonomy" id="97028"/>
    <lineage>
        <taxon>Eukaryota</taxon>
        <taxon>Viridiplantae</taxon>
        <taxon>Streptophyta</taxon>
        <taxon>Embryophyta</taxon>
        <taxon>Tracheophyta</taxon>
        <taxon>Spermatophyta</taxon>
        <taxon>Magnoliopsida</taxon>
        <taxon>eudicotyledons</taxon>
        <taxon>Gunneridae</taxon>
        <taxon>Pentapetalae</taxon>
        <taxon>rosids</taxon>
        <taxon>fabids</taxon>
        <taxon>Fabales</taxon>
        <taxon>Fabaceae</taxon>
        <taxon>Papilionoideae</taxon>
        <taxon>50 kb inversion clade</taxon>
        <taxon>NPAAA clade</taxon>
        <taxon>Hologalegina</taxon>
        <taxon>IRL clade</taxon>
        <taxon>Trifolieae</taxon>
        <taxon>Trifolium</taxon>
    </lineage>
</organism>
<dbReference type="AlphaFoldDB" id="A0A392SBB5"/>
<evidence type="ECO:0000313" key="2">
    <source>
        <dbReference type="Proteomes" id="UP000265520"/>
    </source>
</evidence>
<reference evidence="1 2" key="1">
    <citation type="journal article" date="2018" name="Front. Plant Sci.">
        <title>Red Clover (Trifolium pratense) and Zigzag Clover (T. medium) - A Picture of Genomic Similarities and Differences.</title>
        <authorList>
            <person name="Dluhosova J."/>
            <person name="Istvanek J."/>
            <person name="Nedelnik J."/>
            <person name="Repkova J."/>
        </authorList>
    </citation>
    <scope>NUCLEOTIDE SEQUENCE [LARGE SCALE GENOMIC DNA]</scope>
    <source>
        <strain evidence="2">cv. 10/8</strain>
        <tissue evidence="1">Leaf</tissue>
    </source>
</reference>
<evidence type="ECO:0000313" key="1">
    <source>
        <dbReference type="EMBL" id="MCI46191.1"/>
    </source>
</evidence>